<dbReference type="Gene3D" id="1.20.58.300">
    <property type="entry name" value="FlgN-like"/>
    <property type="match status" value="1"/>
</dbReference>
<evidence type="ECO:0000313" key="5">
    <source>
        <dbReference type="EMBL" id="MCS0581316.1"/>
    </source>
</evidence>
<feature type="region of interest" description="Disordered" evidence="4">
    <location>
        <begin position="129"/>
        <end position="156"/>
    </location>
</feature>
<name>A0ABT1ZN22_9BURK</name>
<organism evidence="5 6">
    <name type="scientific">Massilia pinisoli</name>
    <dbReference type="NCBI Taxonomy" id="1772194"/>
    <lineage>
        <taxon>Bacteria</taxon>
        <taxon>Pseudomonadati</taxon>
        <taxon>Pseudomonadota</taxon>
        <taxon>Betaproteobacteria</taxon>
        <taxon>Burkholderiales</taxon>
        <taxon>Oxalobacteraceae</taxon>
        <taxon>Telluria group</taxon>
        <taxon>Massilia</taxon>
    </lineage>
</organism>
<dbReference type="SUPFAM" id="SSF140566">
    <property type="entry name" value="FlgN-like"/>
    <property type="match status" value="1"/>
</dbReference>
<gene>
    <name evidence="5" type="ORF">NX784_06905</name>
</gene>
<comment type="caution">
    <text evidence="5">The sequence shown here is derived from an EMBL/GenBank/DDBJ whole genome shotgun (WGS) entry which is preliminary data.</text>
</comment>
<keyword evidence="5" id="KW-0282">Flagellum</keyword>
<sequence>MAIASPGATLRDEQQVIGSIVELMKTEQQLLISADADGLSTITPNKLQLAQRAATLSRVRHKALAAAGFPADETGMEPWLAVGGNDEHRADWNRLLDLTREAKELNRVNGMLVNRQLGQTQAALGELRGPGGNPGGVYGPGGQTMSTGPSRRFVVG</sequence>
<evidence type="ECO:0000256" key="4">
    <source>
        <dbReference type="SAM" id="MobiDB-lite"/>
    </source>
</evidence>
<evidence type="ECO:0000256" key="1">
    <source>
        <dbReference type="ARBA" id="ARBA00002397"/>
    </source>
</evidence>
<evidence type="ECO:0000256" key="2">
    <source>
        <dbReference type="ARBA" id="ARBA00007703"/>
    </source>
</evidence>
<dbReference type="Pfam" id="PF05130">
    <property type="entry name" value="FlgN"/>
    <property type="match status" value="1"/>
</dbReference>
<keyword evidence="3" id="KW-1005">Bacterial flagellum biogenesis</keyword>
<reference evidence="5 6" key="1">
    <citation type="submission" date="2022-08" db="EMBL/GenBank/DDBJ databases">
        <title>Reclassification of Massilia species as members of the genera Telluria, Duganella, Pseudoduganella, Mokoshia gen. nov. and Zemynaea gen. nov. using orthogonal and non-orthogonal genome-based approaches.</title>
        <authorList>
            <person name="Bowman J.P."/>
        </authorList>
    </citation>
    <scope>NUCLEOTIDE SEQUENCE [LARGE SCALE GENOMIC DNA]</scope>
    <source>
        <strain evidence="5 6">JCM 31316</strain>
    </source>
</reference>
<evidence type="ECO:0000313" key="6">
    <source>
        <dbReference type="Proteomes" id="UP001204151"/>
    </source>
</evidence>
<keyword evidence="5" id="KW-0969">Cilium</keyword>
<evidence type="ECO:0000256" key="3">
    <source>
        <dbReference type="ARBA" id="ARBA00022795"/>
    </source>
</evidence>
<dbReference type="RefSeq" id="WP_258815925.1">
    <property type="nucleotide sequence ID" value="NZ_JANUGW010000004.1"/>
</dbReference>
<accession>A0ABT1ZN22</accession>
<keyword evidence="5" id="KW-0966">Cell projection</keyword>
<keyword evidence="6" id="KW-1185">Reference proteome</keyword>
<protein>
    <submittedName>
        <fullName evidence="5">Flagellar protein FlgN</fullName>
    </submittedName>
</protein>
<comment type="function">
    <text evidence="1">Required for the efficient initiation of filament assembly.</text>
</comment>
<dbReference type="Proteomes" id="UP001204151">
    <property type="component" value="Unassembled WGS sequence"/>
</dbReference>
<proteinExistence type="inferred from homology"/>
<feature type="compositionally biased region" description="Gly residues" evidence="4">
    <location>
        <begin position="129"/>
        <end position="142"/>
    </location>
</feature>
<dbReference type="InterPro" id="IPR007809">
    <property type="entry name" value="FlgN-like"/>
</dbReference>
<dbReference type="InterPro" id="IPR036679">
    <property type="entry name" value="FlgN-like_sf"/>
</dbReference>
<dbReference type="EMBL" id="JANUGW010000004">
    <property type="protein sequence ID" value="MCS0581316.1"/>
    <property type="molecule type" value="Genomic_DNA"/>
</dbReference>
<comment type="similarity">
    <text evidence="2">Belongs to the FlgN family.</text>
</comment>